<feature type="region of interest" description="Disordered" evidence="1">
    <location>
        <begin position="1"/>
        <end position="56"/>
    </location>
</feature>
<protein>
    <submittedName>
        <fullName evidence="2">Uncharacterized protein</fullName>
    </submittedName>
</protein>
<name>A0ABD2YU42_9GENT</name>
<keyword evidence="3" id="KW-1185">Reference proteome</keyword>
<accession>A0ABD2YU42</accession>
<feature type="compositionally biased region" description="Polar residues" evidence="1">
    <location>
        <begin position="14"/>
        <end position="24"/>
    </location>
</feature>
<feature type="compositionally biased region" description="Basic and acidic residues" evidence="1">
    <location>
        <begin position="32"/>
        <end position="42"/>
    </location>
</feature>
<proteinExistence type="predicted"/>
<evidence type="ECO:0000313" key="3">
    <source>
        <dbReference type="Proteomes" id="UP001630127"/>
    </source>
</evidence>
<dbReference type="AlphaFoldDB" id="A0ABD2YU42"/>
<evidence type="ECO:0000256" key="1">
    <source>
        <dbReference type="SAM" id="MobiDB-lite"/>
    </source>
</evidence>
<dbReference type="Proteomes" id="UP001630127">
    <property type="component" value="Unassembled WGS sequence"/>
</dbReference>
<sequence>MLRKQNDGFATDGPSRSFSSQSLTVPAMQKEVTGEGKAVMRGEEEDNSYNGTSVDSRLKSQIPLTLHELGSDVIVAVGISGDEGHDAVNDGWVKEVDDCSSTTRFRKRKRKSIPGVGRSHGSGAAVKVVEAEAKNIAIESNALGIIQMLQKKSVSDAETSVV</sequence>
<comment type="caution">
    <text evidence="2">The sequence shown here is derived from an EMBL/GenBank/DDBJ whole genome shotgun (WGS) entry which is preliminary data.</text>
</comment>
<reference evidence="2 3" key="1">
    <citation type="submission" date="2024-11" db="EMBL/GenBank/DDBJ databases">
        <title>A near-complete genome assembly of Cinchona calisaya.</title>
        <authorList>
            <person name="Lian D.C."/>
            <person name="Zhao X.W."/>
            <person name="Wei L."/>
        </authorList>
    </citation>
    <scope>NUCLEOTIDE SEQUENCE [LARGE SCALE GENOMIC DNA]</scope>
    <source>
        <tissue evidence="2">Nenye</tissue>
    </source>
</reference>
<dbReference type="EMBL" id="JBJUIK010000012">
    <property type="protein sequence ID" value="KAL3510458.1"/>
    <property type="molecule type" value="Genomic_DNA"/>
</dbReference>
<gene>
    <name evidence="2" type="ORF">ACH5RR_029859</name>
</gene>
<organism evidence="2 3">
    <name type="scientific">Cinchona calisaya</name>
    <dbReference type="NCBI Taxonomy" id="153742"/>
    <lineage>
        <taxon>Eukaryota</taxon>
        <taxon>Viridiplantae</taxon>
        <taxon>Streptophyta</taxon>
        <taxon>Embryophyta</taxon>
        <taxon>Tracheophyta</taxon>
        <taxon>Spermatophyta</taxon>
        <taxon>Magnoliopsida</taxon>
        <taxon>eudicotyledons</taxon>
        <taxon>Gunneridae</taxon>
        <taxon>Pentapetalae</taxon>
        <taxon>asterids</taxon>
        <taxon>lamiids</taxon>
        <taxon>Gentianales</taxon>
        <taxon>Rubiaceae</taxon>
        <taxon>Cinchonoideae</taxon>
        <taxon>Cinchoneae</taxon>
        <taxon>Cinchona</taxon>
    </lineage>
</organism>
<evidence type="ECO:0000313" key="2">
    <source>
        <dbReference type="EMBL" id="KAL3510458.1"/>
    </source>
</evidence>